<protein>
    <recommendedName>
        <fullName evidence="4">Death domain-containing protein</fullName>
    </recommendedName>
</protein>
<evidence type="ECO:0000313" key="3">
    <source>
        <dbReference type="Proteomes" id="UP001374579"/>
    </source>
</evidence>
<dbReference type="EMBL" id="JBAMIC010000003">
    <property type="protein sequence ID" value="KAK7110869.1"/>
    <property type="molecule type" value="Genomic_DNA"/>
</dbReference>
<reference evidence="2 3" key="1">
    <citation type="submission" date="2024-02" db="EMBL/GenBank/DDBJ databases">
        <title>Chromosome-scale genome assembly of the rough periwinkle Littorina saxatilis.</title>
        <authorList>
            <person name="De Jode A."/>
            <person name="Faria R."/>
            <person name="Formenti G."/>
            <person name="Sims Y."/>
            <person name="Smith T.P."/>
            <person name="Tracey A."/>
            <person name="Wood J.M.D."/>
            <person name="Zagrodzka Z.B."/>
            <person name="Johannesson K."/>
            <person name="Butlin R.K."/>
            <person name="Leder E.H."/>
        </authorList>
    </citation>
    <scope>NUCLEOTIDE SEQUENCE [LARGE SCALE GENOMIC DNA]</scope>
    <source>
        <strain evidence="2">Snail1</strain>
        <tissue evidence="2">Muscle</tissue>
    </source>
</reference>
<keyword evidence="3" id="KW-1185">Reference proteome</keyword>
<dbReference type="AlphaFoldDB" id="A0AAN9GK05"/>
<evidence type="ECO:0000313" key="2">
    <source>
        <dbReference type="EMBL" id="KAK7110869.1"/>
    </source>
</evidence>
<feature type="region of interest" description="Disordered" evidence="1">
    <location>
        <begin position="142"/>
        <end position="185"/>
    </location>
</feature>
<organism evidence="2 3">
    <name type="scientific">Littorina saxatilis</name>
    <dbReference type="NCBI Taxonomy" id="31220"/>
    <lineage>
        <taxon>Eukaryota</taxon>
        <taxon>Metazoa</taxon>
        <taxon>Spiralia</taxon>
        <taxon>Lophotrochozoa</taxon>
        <taxon>Mollusca</taxon>
        <taxon>Gastropoda</taxon>
        <taxon>Caenogastropoda</taxon>
        <taxon>Littorinimorpha</taxon>
        <taxon>Littorinoidea</taxon>
        <taxon>Littorinidae</taxon>
        <taxon>Littorina</taxon>
    </lineage>
</organism>
<dbReference type="InterPro" id="IPR011029">
    <property type="entry name" value="DEATH-like_dom_sf"/>
</dbReference>
<dbReference type="Gene3D" id="1.10.533.10">
    <property type="entry name" value="Death Domain, Fas"/>
    <property type="match status" value="1"/>
</dbReference>
<proteinExistence type="predicted"/>
<name>A0AAN9GK05_9CAEN</name>
<sequence>MNLIPEPEAQFRREVSTTHEAGAAGVTPPCSPSHVMSMTASPPYPLTTPLANTRGIVPLLKPLCGQGNNWRDLAEAVGLIYGDQMDIKKRSKDNNIHHLLVDCLIHQYGDNATIQVLLDALQKTGTQGRGVVKQMVNNGLNRPLDENRNAAGAEGGGLLVSSVEDRTPNTRAPKTPTTKSGLAKNTGLAGNDTINININFNVNQPKNVQFGDHSKAVFQKLQPNGMGGNTNNKEPPPKTPNEMKGSVIIKAMMAMIEAFLSLE</sequence>
<dbReference type="Proteomes" id="UP001374579">
    <property type="component" value="Unassembled WGS sequence"/>
</dbReference>
<evidence type="ECO:0008006" key="4">
    <source>
        <dbReference type="Google" id="ProtNLM"/>
    </source>
</evidence>
<gene>
    <name evidence="2" type="ORF">V1264_014672</name>
</gene>
<comment type="caution">
    <text evidence="2">The sequence shown here is derived from an EMBL/GenBank/DDBJ whole genome shotgun (WGS) entry which is preliminary data.</text>
</comment>
<evidence type="ECO:0000256" key="1">
    <source>
        <dbReference type="SAM" id="MobiDB-lite"/>
    </source>
</evidence>
<dbReference type="CDD" id="cd01670">
    <property type="entry name" value="Death"/>
    <property type="match status" value="1"/>
</dbReference>
<feature type="region of interest" description="Disordered" evidence="1">
    <location>
        <begin position="220"/>
        <end position="242"/>
    </location>
</feature>
<accession>A0AAN9GK05</accession>
<feature type="compositionally biased region" description="Polar residues" evidence="1">
    <location>
        <begin position="169"/>
        <end position="180"/>
    </location>
</feature>